<name>A0A158QTD5_MESCO</name>
<feature type="region of interest" description="Disordered" evidence="1">
    <location>
        <begin position="446"/>
        <end position="475"/>
    </location>
</feature>
<evidence type="ECO:0000313" key="2">
    <source>
        <dbReference type="EMBL" id="VDD76699.1"/>
    </source>
</evidence>
<dbReference type="OrthoDB" id="6259276at2759"/>
<feature type="compositionally biased region" description="Low complexity" evidence="1">
    <location>
        <begin position="543"/>
        <end position="552"/>
    </location>
</feature>
<accession>A0A158QTD5</accession>
<dbReference type="STRING" id="53468.A0A158QTD5"/>
<dbReference type="Gene3D" id="2.30.29.30">
    <property type="entry name" value="Pleckstrin-homology domain (PH domain)/Phosphotyrosine-binding domain (PTB)"/>
    <property type="match status" value="1"/>
</dbReference>
<evidence type="ECO:0008006" key="4">
    <source>
        <dbReference type="Google" id="ProtNLM"/>
    </source>
</evidence>
<keyword evidence="3" id="KW-1185">Reference proteome</keyword>
<reference evidence="2 3" key="1">
    <citation type="submission" date="2018-10" db="EMBL/GenBank/DDBJ databases">
        <authorList>
            <consortium name="Pathogen Informatics"/>
        </authorList>
    </citation>
    <scope>NUCLEOTIDE SEQUENCE [LARGE SCALE GENOMIC DNA]</scope>
</reference>
<protein>
    <recommendedName>
        <fullName evidence="4">IRS-type PTB domain-containing protein</fullName>
    </recommendedName>
</protein>
<proteinExistence type="predicted"/>
<dbReference type="AlphaFoldDB" id="A0A158QTD5"/>
<feature type="compositionally biased region" description="Polar residues" evidence="1">
    <location>
        <begin position="243"/>
        <end position="252"/>
    </location>
</feature>
<sequence length="885" mass="94316">MEQFCLVYGKTEAVVYIAVSPSACSLSRGVCVCVCALALEWMHVRPQLREYASTVTCRFKAKEFNSGPFPKIKGECLFCLSKLDVLLISQDVSHPDLSIRADGRTSSAVALVPYAPLMGAERLQLSSSLPVEEGRPRPRDFDATPVTNFFPYVRHCASRDDGRLCLDIGRAAPTGECELVLQMVNAREATAAHTRCIALMRQCPTWLKLGRDGPSSRRRTIPNFSKKASGVKLAGPPLPRIPATTTSMGNPTSTEQLPAPNILPMVPEASIPPPLLLPPPLHVPPSCSHSVSYLVGRRSRYYSLSQKSHSFPSHLYTEPIPEVAVDEPLAGDSTEPILPPSIVRTEEEPDTAESPQTPSQYNPDANNQISSTNATGDPTSHYLQLNVENLMGPHIKSITKYAPTEGVAEGDEQLGAGTGVRRDEVLSEETIRHVLAYLSSITRPSKPAGIATTEPEAARSGAPSRQPTVKFSPSPFMIPTDQPRDGFYVEPVVVGIDRLTSKVGSHSFEISRTSSTKKGLSLGGSSGSGIQLRRPKRHFTGCASQGGSTVGVSSGGSAGSGTGLGSSIRNRIYSHRDNDELFADLTYVPGATSRHTTLCQVSKCSTSERSSASFEAGRMSMVIETTSSAAALDHQNRPRTASDTGGKWKTGITPPLRLLPSSSQIAGAVSRPRARSLTHQLATKPLSQPIGVKDLECLTSGELYGGCMELESRSNSTTSTSKGIIRAIEHVLGRPRSIEEGGGLHGVTGGVTASTTSPSHHQPQESEIYAEMDFTALRQPHPPADLPPEVRSTLRGSLLITPSDSLSSNSSSLSYYGGGSRSMAPRAATTTAAAGLSFNDHYSLLFGPAIAAAVDRHNVISSAPRVPFAMKTLTGCDFPSSASAQ</sequence>
<feature type="compositionally biased region" description="Polar residues" evidence="1">
    <location>
        <begin position="353"/>
        <end position="377"/>
    </location>
</feature>
<dbReference type="Proteomes" id="UP000267029">
    <property type="component" value="Unassembled WGS sequence"/>
</dbReference>
<feature type="region of interest" description="Disordered" evidence="1">
    <location>
        <begin position="539"/>
        <end position="563"/>
    </location>
</feature>
<gene>
    <name evidence="2" type="ORF">MCOS_LOCUS2702</name>
</gene>
<feature type="region of interest" description="Disordered" evidence="1">
    <location>
        <begin position="228"/>
        <end position="252"/>
    </location>
</feature>
<feature type="compositionally biased region" description="Gly residues" evidence="1">
    <location>
        <begin position="553"/>
        <end position="563"/>
    </location>
</feature>
<evidence type="ECO:0000256" key="1">
    <source>
        <dbReference type="SAM" id="MobiDB-lite"/>
    </source>
</evidence>
<organism evidence="2 3">
    <name type="scientific">Mesocestoides corti</name>
    <name type="common">Flatworm</name>
    <dbReference type="NCBI Taxonomy" id="53468"/>
    <lineage>
        <taxon>Eukaryota</taxon>
        <taxon>Metazoa</taxon>
        <taxon>Spiralia</taxon>
        <taxon>Lophotrochozoa</taxon>
        <taxon>Platyhelminthes</taxon>
        <taxon>Cestoda</taxon>
        <taxon>Eucestoda</taxon>
        <taxon>Cyclophyllidea</taxon>
        <taxon>Mesocestoididae</taxon>
        <taxon>Mesocestoides</taxon>
    </lineage>
</organism>
<evidence type="ECO:0000313" key="3">
    <source>
        <dbReference type="Proteomes" id="UP000267029"/>
    </source>
</evidence>
<dbReference type="InterPro" id="IPR011993">
    <property type="entry name" value="PH-like_dom_sf"/>
</dbReference>
<feature type="region of interest" description="Disordered" evidence="1">
    <location>
        <begin position="634"/>
        <end position="654"/>
    </location>
</feature>
<dbReference type="EMBL" id="UXSR01000478">
    <property type="protein sequence ID" value="VDD76699.1"/>
    <property type="molecule type" value="Genomic_DNA"/>
</dbReference>
<feature type="region of interest" description="Disordered" evidence="1">
    <location>
        <begin position="345"/>
        <end position="377"/>
    </location>
</feature>